<reference evidence="1" key="1">
    <citation type="submission" date="2020-01" db="EMBL/GenBank/DDBJ databases">
        <title>Insect and environment-associated Actinomycetes.</title>
        <authorList>
            <person name="Currrie C."/>
            <person name="Chevrette M."/>
            <person name="Carlson C."/>
            <person name="Stubbendieck R."/>
            <person name="Wendt-Pienkowski E."/>
        </authorList>
    </citation>
    <scope>NUCLEOTIDE SEQUENCE</scope>
    <source>
        <strain evidence="1">SID7499</strain>
    </source>
</reference>
<dbReference type="AlphaFoldDB" id="A0A6G3XTI4"/>
<protein>
    <submittedName>
        <fullName evidence="1">Uncharacterized protein</fullName>
    </submittedName>
</protein>
<accession>A0A6G3XTI4</accession>
<feature type="non-terminal residue" evidence="1">
    <location>
        <position position="1"/>
    </location>
</feature>
<proteinExistence type="predicted"/>
<feature type="non-terminal residue" evidence="1">
    <location>
        <position position="85"/>
    </location>
</feature>
<organism evidence="1">
    <name type="scientific">Streptomyces sp. SID7499</name>
    <dbReference type="NCBI Taxonomy" id="2706086"/>
    <lineage>
        <taxon>Bacteria</taxon>
        <taxon>Bacillati</taxon>
        <taxon>Actinomycetota</taxon>
        <taxon>Actinomycetes</taxon>
        <taxon>Kitasatosporales</taxon>
        <taxon>Streptomycetaceae</taxon>
        <taxon>Streptomyces</taxon>
    </lineage>
</organism>
<evidence type="ECO:0000313" key="1">
    <source>
        <dbReference type="EMBL" id="NEE20964.1"/>
    </source>
</evidence>
<dbReference type="EMBL" id="JAAGMN010008915">
    <property type="protein sequence ID" value="NEE20964.1"/>
    <property type="molecule type" value="Genomic_DNA"/>
</dbReference>
<gene>
    <name evidence="1" type="ORF">G3M58_82705</name>
</gene>
<name>A0A6G3XTI4_9ACTN</name>
<sequence length="85" mass="9407">VHRRLAERAAGNPYLLEVLLADLLDTGRLRRTDDGWVAAEQPGGSVPSDIVRSWARRLERLDEPVRDLLLASATLGSQFSVTVLQ</sequence>
<comment type="caution">
    <text evidence="1">The sequence shown here is derived from an EMBL/GenBank/DDBJ whole genome shotgun (WGS) entry which is preliminary data.</text>
</comment>